<evidence type="ECO:0000313" key="1">
    <source>
        <dbReference type="EMBL" id="EAY08696.1"/>
    </source>
</evidence>
<dbReference type="KEGG" id="tva:4766601"/>
<dbReference type="Proteomes" id="UP000001542">
    <property type="component" value="Unassembled WGS sequence"/>
</dbReference>
<dbReference type="VEuPathDB" id="TrichDB:TVAGG3_1030410"/>
<reference evidence="1" key="2">
    <citation type="journal article" date="2007" name="Science">
        <title>Draft genome sequence of the sexually transmitted pathogen Trichomonas vaginalis.</title>
        <authorList>
            <person name="Carlton J.M."/>
            <person name="Hirt R.P."/>
            <person name="Silva J.C."/>
            <person name="Delcher A.L."/>
            <person name="Schatz M."/>
            <person name="Zhao Q."/>
            <person name="Wortman J.R."/>
            <person name="Bidwell S.L."/>
            <person name="Alsmark U.C.M."/>
            <person name="Besteiro S."/>
            <person name="Sicheritz-Ponten T."/>
            <person name="Noel C.J."/>
            <person name="Dacks J.B."/>
            <person name="Foster P.G."/>
            <person name="Simillion C."/>
            <person name="Van de Peer Y."/>
            <person name="Miranda-Saavedra D."/>
            <person name="Barton G.J."/>
            <person name="Westrop G.D."/>
            <person name="Mueller S."/>
            <person name="Dessi D."/>
            <person name="Fiori P.L."/>
            <person name="Ren Q."/>
            <person name="Paulsen I."/>
            <person name="Zhang H."/>
            <person name="Bastida-Corcuera F.D."/>
            <person name="Simoes-Barbosa A."/>
            <person name="Brown M.T."/>
            <person name="Hayes R.D."/>
            <person name="Mukherjee M."/>
            <person name="Okumura C.Y."/>
            <person name="Schneider R."/>
            <person name="Smith A.J."/>
            <person name="Vanacova S."/>
            <person name="Villalvazo M."/>
            <person name="Haas B.J."/>
            <person name="Pertea M."/>
            <person name="Feldblyum T.V."/>
            <person name="Utterback T.R."/>
            <person name="Shu C.L."/>
            <person name="Osoegawa K."/>
            <person name="de Jong P.J."/>
            <person name="Hrdy I."/>
            <person name="Horvathova L."/>
            <person name="Zubacova Z."/>
            <person name="Dolezal P."/>
            <person name="Malik S.B."/>
            <person name="Logsdon J.M. Jr."/>
            <person name="Henze K."/>
            <person name="Gupta A."/>
            <person name="Wang C.C."/>
            <person name="Dunne R.L."/>
            <person name="Upcroft J.A."/>
            <person name="Upcroft P."/>
            <person name="White O."/>
            <person name="Salzberg S.L."/>
            <person name="Tang P."/>
            <person name="Chiu C.-H."/>
            <person name="Lee Y.-S."/>
            <person name="Embley T.M."/>
            <person name="Coombs G.H."/>
            <person name="Mottram J.C."/>
            <person name="Tachezy J."/>
            <person name="Fraser-Liggett C.M."/>
            <person name="Johnson P.J."/>
        </authorList>
    </citation>
    <scope>NUCLEOTIDE SEQUENCE [LARGE SCALE GENOMIC DNA]</scope>
    <source>
        <strain evidence="1">G3</strain>
    </source>
</reference>
<dbReference type="AlphaFoldDB" id="A2EF86"/>
<name>A2EF86_TRIV3</name>
<evidence type="ECO:0000313" key="2">
    <source>
        <dbReference type="Proteomes" id="UP000001542"/>
    </source>
</evidence>
<organism evidence="1 2">
    <name type="scientific">Trichomonas vaginalis (strain ATCC PRA-98 / G3)</name>
    <dbReference type="NCBI Taxonomy" id="412133"/>
    <lineage>
        <taxon>Eukaryota</taxon>
        <taxon>Metamonada</taxon>
        <taxon>Parabasalia</taxon>
        <taxon>Trichomonadida</taxon>
        <taxon>Trichomonadidae</taxon>
        <taxon>Trichomonas</taxon>
    </lineage>
</organism>
<sequence>MEPIDNDIQTIATISLLQLPDKKYKLNNGTETDRITVAAKIGRCHFEMREKHNELTGRSLSRIFISINNCKEQPIEYSQIMSALIPAYNKKISEIDSSQYNQDTIDAFDKEVDSDLIDKLTKINENVAIDIDMKKLDALIEEAITNDKPIIGLYSILQHTKIQLIKKDTVVKMKDMLKMEFENVKKPNWYIDKLYLQRMINLLEKITDMDESIKARDLGTLLSSQSSDSTLEGVRNDILFFSKTYPTYGKVLPEHFAKEKIDPKLVTDENKNDIFRYPNLYFNVDGIDSISDCFNELYKPLFEEGNLSFSSCDYNLLSKFYDLISIFMSFGFLPSQTIVVDEVANSLSSTDLSNIIEIMKIIAKEIPMSSFSFSNLLKKFQNTFNERIINTEDERNWYNHNDPELSDLFELTRKLVWVPIINNQEEIIKQVKLNKPRSYDKLQSYVTNIDPDNEDIK</sequence>
<dbReference type="EMBL" id="DS113373">
    <property type="protein sequence ID" value="EAY08696.1"/>
    <property type="molecule type" value="Genomic_DNA"/>
</dbReference>
<dbReference type="VEuPathDB" id="TrichDB:TVAG_079540"/>
<gene>
    <name evidence="1" type="ORF">TVAG_079540</name>
</gene>
<accession>A2EF86</accession>
<dbReference type="InParanoid" id="A2EF86"/>
<reference evidence="1" key="1">
    <citation type="submission" date="2006-10" db="EMBL/GenBank/DDBJ databases">
        <authorList>
            <person name="Amadeo P."/>
            <person name="Zhao Q."/>
            <person name="Wortman J."/>
            <person name="Fraser-Liggett C."/>
            <person name="Carlton J."/>
        </authorList>
    </citation>
    <scope>NUCLEOTIDE SEQUENCE</scope>
    <source>
        <strain evidence="1">G3</strain>
    </source>
</reference>
<keyword evidence="2" id="KW-1185">Reference proteome</keyword>
<protein>
    <submittedName>
        <fullName evidence="1">Uncharacterized protein</fullName>
    </submittedName>
</protein>
<proteinExistence type="predicted"/>
<dbReference type="RefSeq" id="XP_001320919.1">
    <property type="nucleotide sequence ID" value="XM_001320884.1"/>
</dbReference>